<dbReference type="AlphaFoldDB" id="A0A160NXD4"/>
<dbReference type="AntiFam" id="ANF00012">
    <property type="entry name" value="tRNA translation"/>
</dbReference>
<dbReference type="EMBL" id="AP017424">
    <property type="protein sequence ID" value="BAU83469.1"/>
    <property type="molecule type" value="Genomic_DNA"/>
</dbReference>
<dbReference type="KEGG" id="slau:SLA_2542"/>
<name>A0A160NXD4_STRLU</name>
<evidence type="ECO:0000313" key="1">
    <source>
        <dbReference type="EMBL" id="BAU83469.1"/>
    </source>
</evidence>
<dbReference type="Proteomes" id="UP000217676">
    <property type="component" value="Chromosome"/>
</dbReference>
<organism evidence="1 2">
    <name type="scientific">Streptomyces laurentii</name>
    <dbReference type="NCBI Taxonomy" id="39478"/>
    <lineage>
        <taxon>Bacteria</taxon>
        <taxon>Bacillati</taxon>
        <taxon>Actinomycetota</taxon>
        <taxon>Actinomycetes</taxon>
        <taxon>Kitasatosporales</taxon>
        <taxon>Streptomycetaceae</taxon>
        <taxon>Streptomyces</taxon>
    </lineage>
</organism>
<keyword evidence="2" id="KW-1185">Reference proteome</keyword>
<proteinExistence type="predicted"/>
<sequence>MGPLAVAVAEAVIRQVGQRRSRDTGPPGVRTRQCGARHMFHAAVDLGEMSADRPEEWKTTEGRSAFANRPSAFRVSDGTRTRGILDHNQVLYQLSYTHHVRSVARGLP</sequence>
<gene>
    <name evidence="1" type="ORF">SLA_2542</name>
</gene>
<protein>
    <submittedName>
        <fullName evidence="1">Uncharacterized protein</fullName>
    </submittedName>
</protein>
<evidence type="ECO:0000313" key="2">
    <source>
        <dbReference type="Proteomes" id="UP000217676"/>
    </source>
</evidence>
<accession>A0A160NXD4</accession>
<reference evidence="1 2" key="1">
    <citation type="journal article" date="2016" name="Genome Announc.">
        <title>Complete Genome Sequence of Thiostrepton-Producing Streptomyces laurentii ATCC 31255.</title>
        <authorList>
            <person name="Doi K."/>
            <person name="Fujino Y."/>
            <person name="Nagayoshi Y."/>
            <person name="Ohshima T."/>
            <person name="Ogata S."/>
        </authorList>
    </citation>
    <scope>NUCLEOTIDE SEQUENCE [LARGE SCALE GENOMIC DNA]</scope>
    <source>
        <strain evidence="1 2">ATCC 31255</strain>
    </source>
</reference>